<feature type="domain" description="Acyltransferase 3" evidence="2">
    <location>
        <begin position="22"/>
        <end position="376"/>
    </location>
</feature>
<organism evidence="3 4">
    <name type="scientific">Planctobacterium marinum</name>
    <dbReference type="NCBI Taxonomy" id="1631968"/>
    <lineage>
        <taxon>Bacteria</taxon>
        <taxon>Pseudomonadati</taxon>
        <taxon>Pseudomonadota</taxon>
        <taxon>Gammaproteobacteria</taxon>
        <taxon>Alteromonadales</taxon>
        <taxon>Alteromonadaceae</taxon>
        <taxon>Planctobacterium</taxon>
    </lineage>
</organism>
<dbReference type="PANTHER" id="PTHR36927">
    <property type="entry name" value="BLR4337 PROTEIN"/>
    <property type="match status" value="1"/>
</dbReference>
<feature type="transmembrane region" description="Helical" evidence="1">
    <location>
        <begin position="195"/>
        <end position="220"/>
    </location>
</feature>
<dbReference type="Proteomes" id="UP001333710">
    <property type="component" value="Chromosome"/>
</dbReference>
<feature type="transmembrane region" description="Helical" evidence="1">
    <location>
        <begin position="70"/>
        <end position="88"/>
    </location>
</feature>
<keyword evidence="1" id="KW-1133">Transmembrane helix</keyword>
<dbReference type="AlphaFoldDB" id="A0AA48KQB1"/>
<proteinExistence type="predicted"/>
<dbReference type="GO" id="GO:0016747">
    <property type="term" value="F:acyltransferase activity, transferring groups other than amino-acyl groups"/>
    <property type="evidence" value="ECO:0007669"/>
    <property type="project" value="InterPro"/>
</dbReference>
<dbReference type="PANTHER" id="PTHR36927:SF3">
    <property type="entry name" value="GLUCANS BIOSYNTHESIS PROTEIN C"/>
    <property type="match status" value="1"/>
</dbReference>
<feature type="transmembrane region" description="Helical" evidence="1">
    <location>
        <begin position="261"/>
        <end position="279"/>
    </location>
</feature>
<protein>
    <submittedName>
        <fullName evidence="3">Membrane protein</fullName>
    </submittedName>
</protein>
<dbReference type="InterPro" id="IPR002656">
    <property type="entry name" value="Acyl_transf_3_dom"/>
</dbReference>
<keyword evidence="1" id="KW-0812">Transmembrane</keyword>
<feature type="transmembrane region" description="Helical" evidence="1">
    <location>
        <begin position="330"/>
        <end position="349"/>
    </location>
</feature>
<keyword evidence="4" id="KW-1185">Reference proteome</keyword>
<gene>
    <name evidence="3" type="ORF">MACH26_04130</name>
</gene>
<name>A0AA48KQB1_9ALTE</name>
<evidence type="ECO:0000256" key="1">
    <source>
        <dbReference type="SAM" id="Phobius"/>
    </source>
</evidence>
<accession>A0AA48KQB1</accession>
<dbReference type="EMBL" id="AP027272">
    <property type="protein sequence ID" value="BDX04892.1"/>
    <property type="molecule type" value="Genomic_DNA"/>
</dbReference>
<reference evidence="3" key="1">
    <citation type="submission" date="2023-01" db="EMBL/GenBank/DDBJ databases">
        <title>Complete genome sequence of Planctobacterium marinum strain Dej080120_11.</title>
        <authorList>
            <person name="Ueki S."/>
            <person name="Maruyama F."/>
        </authorList>
    </citation>
    <scope>NUCLEOTIDE SEQUENCE</scope>
    <source>
        <strain evidence="3">Dej080120_11</strain>
    </source>
</reference>
<feature type="transmembrane region" description="Helical" evidence="1">
    <location>
        <begin position="232"/>
        <end position="249"/>
    </location>
</feature>
<feature type="transmembrane region" description="Helical" evidence="1">
    <location>
        <begin position="163"/>
        <end position="183"/>
    </location>
</feature>
<keyword evidence="1" id="KW-0472">Membrane</keyword>
<feature type="transmembrane region" description="Helical" evidence="1">
    <location>
        <begin position="26"/>
        <end position="45"/>
    </location>
</feature>
<evidence type="ECO:0000259" key="2">
    <source>
        <dbReference type="Pfam" id="PF01757"/>
    </source>
</evidence>
<evidence type="ECO:0000313" key="4">
    <source>
        <dbReference type="Proteomes" id="UP001333710"/>
    </source>
</evidence>
<feature type="transmembrane region" description="Helical" evidence="1">
    <location>
        <begin position="361"/>
        <end position="380"/>
    </location>
</feature>
<dbReference type="InterPro" id="IPR050623">
    <property type="entry name" value="Glucan_succinyl_AcylTrfase"/>
</dbReference>
<dbReference type="KEGG" id="pmaw:MACH26_04130"/>
<feature type="transmembrane region" description="Helical" evidence="1">
    <location>
        <begin position="100"/>
        <end position="121"/>
    </location>
</feature>
<dbReference type="Pfam" id="PF01757">
    <property type="entry name" value="Acyl_transf_3"/>
    <property type="match status" value="1"/>
</dbReference>
<dbReference type="RefSeq" id="WP_338290766.1">
    <property type="nucleotide sequence ID" value="NZ_AP027272.1"/>
</dbReference>
<evidence type="ECO:0000313" key="3">
    <source>
        <dbReference type="EMBL" id="BDX04892.1"/>
    </source>
</evidence>
<feature type="transmembrane region" description="Helical" evidence="1">
    <location>
        <begin position="299"/>
        <end position="318"/>
    </location>
</feature>
<sequence>MQQEQANQHILSEGQLLSERRYDIDAVRVLAFGLLIFYHIGMFYVQDWGWHVKSAYQYTWLQDVMGFFNQWRMALLFTISGMATAIIMHKQQPGFIAQRMKQLGVPLVFGMLVVVVPQAYFEAKANGAFEGGFFKFWLAYLSLQSWPEGAFAGSDPGVTWNHLWYLPYIMFYTLALYGIRLIFEKAKLTFFSKINSFHVGGWIATFILVLMLCGTFIYPSFPYRSHALTDDWYTHSLFFSFFVFGYLLIRSDSVWEQMKKHKLRFLLVAIAAYLAMRVVNAMMTEDSSFLMSSLQLFCLYLNRVMWIMTILAFAYSCLNKPAKWLSYGNSAVFSWYILHQTVIVVLGAWLSPFTLGGPIEFMFVFLGTVLSCLAIHHYVIRPVPLLHPVFGVTGKHDKTQHNQQLQVIRDH</sequence>